<dbReference type="SUPFAM" id="SSF48498">
    <property type="entry name" value="Tetracyclin repressor-like, C-terminal domain"/>
    <property type="match status" value="1"/>
</dbReference>
<dbReference type="EMBL" id="FNID01000022">
    <property type="protein sequence ID" value="SDN53344.1"/>
    <property type="molecule type" value="Genomic_DNA"/>
</dbReference>
<evidence type="ECO:0000256" key="3">
    <source>
        <dbReference type="ARBA" id="ARBA00023125"/>
    </source>
</evidence>
<dbReference type="Proteomes" id="UP000199182">
    <property type="component" value="Unassembled WGS sequence"/>
</dbReference>
<evidence type="ECO:0000256" key="5">
    <source>
        <dbReference type="PROSITE-ProRule" id="PRU00335"/>
    </source>
</evidence>
<reference evidence="7 8" key="1">
    <citation type="submission" date="2016-10" db="EMBL/GenBank/DDBJ databases">
        <authorList>
            <person name="de Groot N.N."/>
        </authorList>
    </citation>
    <scope>NUCLEOTIDE SEQUENCE [LARGE SCALE GENOMIC DNA]</scope>
    <source>
        <strain evidence="7 8">CGMCC 1.5012</strain>
    </source>
</reference>
<dbReference type="OrthoDB" id="9780939at2"/>
<sequence>MRSEEMKRKRILDSAIRLFMAHGYARISMEEIARSAGVGKGTIYQLFESKQALMFAGVDLVVQQLEKEFEGLLRDTATTPPQKLNLFLHALSARISGIHPEALRQLQHDLPEAYEKIQSARERIIFHNLKELLRSGKEFGVYRSDIDEALVADIVIGAADYVTQGRVYATLNYAPQQLFETLLSIILKGCYAEEYRNKLNIF</sequence>
<evidence type="ECO:0000313" key="8">
    <source>
        <dbReference type="Proteomes" id="UP000199182"/>
    </source>
</evidence>
<feature type="domain" description="HTH tetR-type" evidence="6">
    <location>
        <begin position="5"/>
        <end position="65"/>
    </location>
</feature>
<dbReference type="InterPro" id="IPR050109">
    <property type="entry name" value="HTH-type_TetR-like_transc_reg"/>
</dbReference>
<organism evidence="7 8">
    <name type="scientific">Acetanaerobacterium elongatum</name>
    <dbReference type="NCBI Taxonomy" id="258515"/>
    <lineage>
        <taxon>Bacteria</taxon>
        <taxon>Bacillati</taxon>
        <taxon>Bacillota</taxon>
        <taxon>Clostridia</taxon>
        <taxon>Eubacteriales</taxon>
        <taxon>Oscillospiraceae</taxon>
        <taxon>Acetanaerobacterium</taxon>
    </lineage>
</organism>
<evidence type="ECO:0000256" key="1">
    <source>
        <dbReference type="ARBA" id="ARBA00022491"/>
    </source>
</evidence>
<keyword evidence="4" id="KW-0804">Transcription</keyword>
<dbReference type="FunFam" id="1.10.10.60:FF:000141">
    <property type="entry name" value="TetR family transcriptional regulator"/>
    <property type="match status" value="1"/>
</dbReference>
<dbReference type="GO" id="GO:0045892">
    <property type="term" value="P:negative regulation of DNA-templated transcription"/>
    <property type="evidence" value="ECO:0007669"/>
    <property type="project" value="UniProtKB-ARBA"/>
</dbReference>
<evidence type="ECO:0000313" key="7">
    <source>
        <dbReference type="EMBL" id="SDN53344.1"/>
    </source>
</evidence>
<dbReference type="GO" id="GO:0000976">
    <property type="term" value="F:transcription cis-regulatory region binding"/>
    <property type="evidence" value="ECO:0007669"/>
    <property type="project" value="TreeGrafter"/>
</dbReference>
<dbReference type="Gene3D" id="1.10.357.10">
    <property type="entry name" value="Tetracycline Repressor, domain 2"/>
    <property type="match status" value="1"/>
</dbReference>
<dbReference type="SUPFAM" id="SSF46689">
    <property type="entry name" value="Homeodomain-like"/>
    <property type="match status" value="1"/>
</dbReference>
<dbReference type="RefSeq" id="WP_092640942.1">
    <property type="nucleotide sequence ID" value="NZ_FNID01000022.1"/>
</dbReference>
<evidence type="ECO:0000256" key="4">
    <source>
        <dbReference type="ARBA" id="ARBA00023163"/>
    </source>
</evidence>
<dbReference type="PANTHER" id="PTHR30055">
    <property type="entry name" value="HTH-TYPE TRANSCRIPTIONAL REGULATOR RUTR"/>
    <property type="match status" value="1"/>
</dbReference>
<keyword evidence="1" id="KW-0678">Repressor</keyword>
<dbReference type="InterPro" id="IPR009057">
    <property type="entry name" value="Homeodomain-like_sf"/>
</dbReference>
<name>A0A1H0C634_9FIRM</name>
<feature type="DNA-binding region" description="H-T-H motif" evidence="5">
    <location>
        <begin position="28"/>
        <end position="47"/>
    </location>
</feature>
<keyword evidence="2" id="KW-0805">Transcription regulation</keyword>
<dbReference type="PROSITE" id="PS50977">
    <property type="entry name" value="HTH_TETR_2"/>
    <property type="match status" value="1"/>
</dbReference>
<evidence type="ECO:0000256" key="2">
    <source>
        <dbReference type="ARBA" id="ARBA00023015"/>
    </source>
</evidence>
<dbReference type="Pfam" id="PF00440">
    <property type="entry name" value="TetR_N"/>
    <property type="match status" value="1"/>
</dbReference>
<gene>
    <name evidence="7" type="ORF">SAMN05192585_1224</name>
</gene>
<dbReference type="PRINTS" id="PR00455">
    <property type="entry name" value="HTHTETR"/>
</dbReference>
<dbReference type="AlphaFoldDB" id="A0A1H0C634"/>
<accession>A0A1H0C634</accession>
<dbReference type="STRING" id="258515.SAMN05192585_1224"/>
<evidence type="ECO:0000259" key="6">
    <source>
        <dbReference type="PROSITE" id="PS50977"/>
    </source>
</evidence>
<dbReference type="PANTHER" id="PTHR30055:SF175">
    <property type="entry name" value="HTH-TYPE TRANSCRIPTIONAL REPRESSOR KSTR2"/>
    <property type="match status" value="1"/>
</dbReference>
<dbReference type="GO" id="GO:0003700">
    <property type="term" value="F:DNA-binding transcription factor activity"/>
    <property type="evidence" value="ECO:0007669"/>
    <property type="project" value="TreeGrafter"/>
</dbReference>
<proteinExistence type="predicted"/>
<dbReference type="InterPro" id="IPR036271">
    <property type="entry name" value="Tet_transcr_reg_TetR-rel_C_sf"/>
</dbReference>
<keyword evidence="3 5" id="KW-0238">DNA-binding</keyword>
<dbReference type="InterPro" id="IPR001647">
    <property type="entry name" value="HTH_TetR"/>
</dbReference>
<keyword evidence="8" id="KW-1185">Reference proteome</keyword>
<protein>
    <submittedName>
        <fullName evidence="7">Transcriptional regulator, TetR family</fullName>
    </submittedName>
</protein>